<accession>A0AAN9AD38</accession>
<comment type="caution">
    <text evidence="1">The sequence shown here is derived from an EMBL/GenBank/DDBJ whole genome shotgun (WGS) entry which is preliminary data.</text>
</comment>
<keyword evidence="2" id="KW-1185">Reference proteome</keyword>
<reference evidence="1 2" key="1">
    <citation type="submission" date="2023-11" db="EMBL/GenBank/DDBJ databases">
        <title>Halocaridina rubra genome assembly.</title>
        <authorList>
            <person name="Smith C."/>
        </authorList>
    </citation>
    <scope>NUCLEOTIDE SEQUENCE [LARGE SCALE GENOMIC DNA]</scope>
    <source>
        <strain evidence="1">EP-1</strain>
        <tissue evidence="1">Whole</tissue>
    </source>
</reference>
<sequence length="145" mass="16046">MPVIGVTDSRHTISFKANNVQLHNLKPTKSALKQQIYWANYQAAVCKGSLMVEQQLSSPDSQQEKISGTAHWADLSPAYDIILELVSCGWTRNGLTRRCDCNNNLPSSDAYLCGEQFWYQQSSILSGVQHYGTLGDLAHGLTRGT</sequence>
<evidence type="ECO:0000313" key="1">
    <source>
        <dbReference type="EMBL" id="KAK7081610.1"/>
    </source>
</evidence>
<dbReference type="Proteomes" id="UP001381693">
    <property type="component" value="Unassembled WGS sequence"/>
</dbReference>
<evidence type="ECO:0000313" key="2">
    <source>
        <dbReference type="Proteomes" id="UP001381693"/>
    </source>
</evidence>
<dbReference type="EMBL" id="JAXCGZ010004631">
    <property type="protein sequence ID" value="KAK7081610.1"/>
    <property type="molecule type" value="Genomic_DNA"/>
</dbReference>
<proteinExistence type="predicted"/>
<gene>
    <name evidence="1" type="ORF">SK128_016732</name>
</gene>
<name>A0AAN9AD38_HALRR</name>
<dbReference type="AlphaFoldDB" id="A0AAN9AD38"/>
<protein>
    <submittedName>
        <fullName evidence="1">Uncharacterized protein</fullName>
    </submittedName>
</protein>
<organism evidence="1 2">
    <name type="scientific">Halocaridina rubra</name>
    <name type="common">Hawaiian red shrimp</name>
    <dbReference type="NCBI Taxonomy" id="373956"/>
    <lineage>
        <taxon>Eukaryota</taxon>
        <taxon>Metazoa</taxon>
        <taxon>Ecdysozoa</taxon>
        <taxon>Arthropoda</taxon>
        <taxon>Crustacea</taxon>
        <taxon>Multicrustacea</taxon>
        <taxon>Malacostraca</taxon>
        <taxon>Eumalacostraca</taxon>
        <taxon>Eucarida</taxon>
        <taxon>Decapoda</taxon>
        <taxon>Pleocyemata</taxon>
        <taxon>Caridea</taxon>
        <taxon>Atyoidea</taxon>
        <taxon>Atyidae</taxon>
        <taxon>Halocaridina</taxon>
    </lineage>
</organism>